<sequence length="348" mass="40266">MEEMKARQRSRDRNIIEGDKNIAYFQAVANQRNRKKRICGLDGPDGWIDDNSKMLIHAVDFYKSLFGQDESSEVKLDSNFWGEEERVTCEEAKLLEANFSEEEVKDAVFGSYADGAPGPDGLPFLFYQTFWEVIKKDLMRLIDCFCDACLASIPIYLLSVIKFPRWAIDMNNSQMGHFLWNDSADHHKYHLANWQLVSQKKDVGGLGSWIFRYQLNNNAIWRNIVDFKYKREERNVFCCPNVGTSPFRKGVLWAMKAAHMGIKWVIGDVGRYRRMYSGFNDVAMGGDNEEEVAAEDDRGVDAFGDAIRDAQRECESDKEKAKFERMLEDHRKSLYPTTEEGQKSWVPH</sequence>
<reference evidence="1" key="1">
    <citation type="journal article" date="2009" name="Nature">
        <title>The Sorghum bicolor genome and the diversification of grasses.</title>
        <authorList>
            <person name="Paterson A.H."/>
            <person name="Bowers J.E."/>
            <person name="Bruggmann R."/>
            <person name="Dubchak I."/>
            <person name="Grimwood J."/>
            <person name="Gundlach H."/>
            <person name="Haberer G."/>
            <person name="Hellsten U."/>
            <person name="Mitros T."/>
            <person name="Poliakov A."/>
            <person name="Schmutz J."/>
            <person name="Spannagl M."/>
            <person name="Tang H."/>
            <person name="Wang X."/>
            <person name="Wicker T."/>
            <person name="Bharti A.K."/>
            <person name="Chapman J."/>
            <person name="Feltus F.A."/>
            <person name="Gowik U."/>
            <person name="Grigoriev I.V."/>
            <person name="Lyons E."/>
            <person name="Maher C.A."/>
            <person name="Martis M."/>
            <person name="Narechania A."/>
            <person name="Otillar R.P."/>
            <person name="Penning B.W."/>
            <person name="Salamov A.A."/>
            <person name="Wang Y."/>
            <person name="Zhang L."/>
            <person name="Carpita N.C."/>
            <person name="Freeling M."/>
            <person name="Gingle A.R."/>
            <person name="Hash C.T."/>
            <person name="Keller B."/>
            <person name="Klein P."/>
            <person name="Kresovich S."/>
            <person name="McCann M.C."/>
            <person name="Ming R."/>
            <person name="Peterson D.G."/>
            <person name="Mehboob-ur-Rahman"/>
            <person name="Ware D."/>
            <person name="Westhoff P."/>
            <person name="Mayer K.F."/>
            <person name="Messing J."/>
            <person name="Rokhsar D.S."/>
        </authorList>
    </citation>
    <scope>NUCLEOTIDE SEQUENCE [LARGE SCALE GENOMIC DNA]</scope>
</reference>
<name>C6JRZ2_SORBI</name>
<organism evidence="1">
    <name type="scientific">Sorghum bicolor</name>
    <name type="common">Sorghum</name>
    <name type="synonym">Sorghum vulgare</name>
    <dbReference type="NCBI Taxonomy" id="4558"/>
    <lineage>
        <taxon>Eukaryota</taxon>
        <taxon>Viridiplantae</taxon>
        <taxon>Streptophyta</taxon>
        <taxon>Embryophyta</taxon>
        <taxon>Tracheophyta</taxon>
        <taxon>Spermatophyta</taxon>
        <taxon>Magnoliopsida</taxon>
        <taxon>Liliopsida</taxon>
        <taxon>Poales</taxon>
        <taxon>Poaceae</taxon>
        <taxon>PACMAD clade</taxon>
        <taxon>Panicoideae</taxon>
        <taxon>Andropogonodae</taxon>
        <taxon>Andropogoneae</taxon>
        <taxon>Sorghinae</taxon>
        <taxon>Sorghum</taxon>
    </lineage>
</organism>
<dbReference type="AlphaFoldDB" id="C6JRZ2"/>
<protein>
    <submittedName>
        <fullName evidence="1">Uncharacterized protein</fullName>
    </submittedName>
</protein>
<dbReference type="HOGENOM" id="CLU_797892_0_0_1"/>
<gene>
    <name evidence="1" type="primary">Sb0014s005210</name>
    <name evidence="1" type="ORF">SORBIDRAFT_0014s005210</name>
</gene>
<proteinExistence type="predicted"/>
<evidence type="ECO:0000313" key="1">
    <source>
        <dbReference type="EMBL" id="EES20305.1"/>
    </source>
</evidence>
<dbReference type="EMBL" id="GL002608">
    <property type="protein sequence ID" value="EES20305.1"/>
    <property type="molecule type" value="Genomic_DNA"/>
</dbReference>
<accession>C6JRZ2</accession>